<keyword evidence="1" id="KW-0812">Transmembrane</keyword>
<dbReference type="RefSeq" id="WP_099471855.1">
    <property type="nucleotide sequence ID" value="NZ_CP041025.1"/>
</dbReference>
<dbReference type="EMBL" id="PDEM01000009">
    <property type="protein sequence ID" value="PHZ86271.1"/>
    <property type="molecule type" value="Genomic_DNA"/>
</dbReference>
<evidence type="ECO:0000313" key="4">
    <source>
        <dbReference type="Proteomes" id="UP000229730"/>
    </source>
</evidence>
<comment type="caution">
    <text evidence="3">The sequence shown here is derived from an EMBL/GenBank/DDBJ whole genome shotgun (WGS) entry which is preliminary data.</text>
</comment>
<keyword evidence="1" id="KW-0472">Membrane</keyword>
<feature type="transmembrane region" description="Helical" evidence="1">
    <location>
        <begin position="140"/>
        <end position="159"/>
    </location>
</feature>
<proteinExistence type="predicted"/>
<dbReference type="Proteomes" id="UP000229730">
    <property type="component" value="Unassembled WGS sequence"/>
</dbReference>
<dbReference type="AlphaFoldDB" id="A0A2G4YVB5"/>
<keyword evidence="4" id="KW-1185">Reference proteome</keyword>
<evidence type="ECO:0000256" key="1">
    <source>
        <dbReference type="SAM" id="Phobius"/>
    </source>
</evidence>
<dbReference type="InParanoid" id="A0A2G4YVB5"/>
<evidence type="ECO:0000313" key="3">
    <source>
        <dbReference type="EMBL" id="PHZ86271.1"/>
    </source>
</evidence>
<feature type="transmembrane region" description="Helical" evidence="1">
    <location>
        <begin position="38"/>
        <end position="59"/>
    </location>
</feature>
<feature type="transmembrane region" description="Helical" evidence="1">
    <location>
        <begin position="71"/>
        <end position="94"/>
    </location>
</feature>
<keyword evidence="1" id="KW-1133">Transmembrane helix</keyword>
<evidence type="ECO:0000259" key="2">
    <source>
        <dbReference type="Pfam" id="PF25231"/>
    </source>
</evidence>
<feature type="transmembrane region" description="Helical" evidence="1">
    <location>
        <begin position="115"/>
        <end position="134"/>
    </location>
</feature>
<name>A0A2G4YVB5_9PROT</name>
<protein>
    <recommendedName>
        <fullName evidence="2">DUF7847 domain-containing protein</fullName>
    </recommendedName>
</protein>
<dbReference type="FunCoup" id="A0A2G4YVB5">
    <property type="interactions" value="5"/>
</dbReference>
<dbReference type="OrthoDB" id="7472950at2"/>
<sequence>MTEETPQETPPASLTREFSVGRVLANSFSTLNSNLPSFGLLALILMIPNAYFIIAPLGGSPVTLGDISNPLAIAGVTMVLQVIFGSLLSAMLIYGTFESMKGHKVSIGDLISKGLAVVFPVVGLAIIIGFIIALGMILLIVPGVILAIMFYVAIPVRVVEGRNIGDCLSRSEKLTKGHRWSIFGLLVLVVIISTLINAVAGGLMAIIGNLPLMGTILYIVSAYITAFGSVISAMVYYELRAAKEGVDIDELSQVFA</sequence>
<feature type="transmembrane region" description="Helical" evidence="1">
    <location>
        <begin position="216"/>
        <end position="237"/>
    </location>
</feature>
<dbReference type="InterPro" id="IPR057169">
    <property type="entry name" value="DUF7847"/>
</dbReference>
<gene>
    <name evidence="3" type="ORF">CRD36_06290</name>
</gene>
<organism evidence="3 4">
    <name type="scientific">Paremcibacter congregatus</name>
    <dbReference type="NCBI Taxonomy" id="2043170"/>
    <lineage>
        <taxon>Bacteria</taxon>
        <taxon>Pseudomonadati</taxon>
        <taxon>Pseudomonadota</taxon>
        <taxon>Alphaproteobacteria</taxon>
        <taxon>Emcibacterales</taxon>
        <taxon>Emcibacteraceae</taxon>
        <taxon>Paremcibacter</taxon>
    </lineage>
</organism>
<feature type="transmembrane region" description="Helical" evidence="1">
    <location>
        <begin position="180"/>
        <end position="210"/>
    </location>
</feature>
<reference evidence="3 4" key="1">
    <citation type="submission" date="2017-10" db="EMBL/GenBank/DDBJ databases">
        <title>Frigbacter circumglobatus gen. nov. sp. nov., isolated from sediment cultured in situ.</title>
        <authorList>
            <person name="Zhao Z."/>
        </authorList>
    </citation>
    <scope>NUCLEOTIDE SEQUENCE [LARGE SCALE GENOMIC DNA]</scope>
    <source>
        <strain evidence="3 4">ZYL</strain>
    </source>
</reference>
<accession>A0A2G4YVB5</accession>
<feature type="domain" description="DUF7847" evidence="2">
    <location>
        <begin position="107"/>
        <end position="233"/>
    </location>
</feature>
<dbReference type="Pfam" id="PF25231">
    <property type="entry name" value="DUF7847"/>
    <property type="match status" value="1"/>
</dbReference>